<comment type="caution">
    <text evidence="6">The sequence shown here is derived from an EMBL/GenBank/DDBJ whole genome shotgun (WGS) entry which is preliminary data.</text>
</comment>
<dbReference type="InterPro" id="IPR011042">
    <property type="entry name" value="6-blade_b-propeller_TolB-like"/>
</dbReference>
<feature type="compositionally biased region" description="Low complexity" evidence="4">
    <location>
        <begin position="212"/>
        <end position="223"/>
    </location>
</feature>
<evidence type="ECO:0000256" key="4">
    <source>
        <dbReference type="SAM" id="MobiDB-lite"/>
    </source>
</evidence>
<accession>A0A8J7GVB6</accession>
<evidence type="ECO:0000313" key="6">
    <source>
        <dbReference type="EMBL" id="MBG6138121.1"/>
    </source>
</evidence>
<evidence type="ECO:0000256" key="2">
    <source>
        <dbReference type="ARBA" id="ARBA00012595"/>
    </source>
</evidence>
<dbReference type="EMBL" id="JADOUF010000001">
    <property type="protein sequence ID" value="MBG6138121.1"/>
    <property type="molecule type" value="Genomic_DNA"/>
</dbReference>
<dbReference type="SMART" id="SM00089">
    <property type="entry name" value="PKD"/>
    <property type="match status" value="1"/>
</dbReference>
<comment type="catalytic activity">
    <reaction evidence="1">
        <text>Endohydrolysis of (1-&gt;4)-alpha-D-glucosidic linkages in polysaccharides containing three or more (1-&gt;4)-alpha-linked D-glucose units.</text>
        <dbReference type="EC" id="3.2.1.1"/>
    </reaction>
</comment>
<name>A0A8J7GVB6_9ACTN</name>
<keyword evidence="7" id="KW-1185">Reference proteome</keyword>
<gene>
    <name evidence="6" type="ORF">IW245_004315</name>
</gene>
<dbReference type="EC" id="3.2.1.1" evidence="2"/>
<dbReference type="Gene3D" id="2.120.10.30">
    <property type="entry name" value="TolB, C-terminal domain"/>
    <property type="match status" value="1"/>
</dbReference>
<dbReference type="SUPFAM" id="SSF50952">
    <property type="entry name" value="Soluble quinoprotein glucose dehydrogenase"/>
    <property type="match status" value="1"/>
</dbReference>
<dbReference type="Pfam" id="PF07995">
    <property type="entry name" value="GSDH"/>
    <property type="match status" value="2"/>
</dbReference>
<dbReference type="GO" id="GO:0030246">
    <property type="term" value="F:carbohydrate binding"/>
    <property type="evidence" value="ECO:0007669"/>
    <property type="project" value="InterPro"/>
</dbReference>
<dbReference type="PANTHER" id="PTHR19328">
    <property type="entry name" value="HEDGEHOG-INTERACTING PROTEIN"/>
    <property type="match status" value="1"/>
</dbReference>
<dbReference type="PROSITE" id="PS50093">
    <property type="entry name" value="PKD"/>
    <property type="match status" value="1"/>
</dbReference>
<dbReference type="SUPFAM" id="SSF49452">
    <property type="entry name" value="Starch-binding domain-like"/>
    <property type="match status" value="1"/>
</dbReference>
<reference evidence="6" key="1">
    <citation type="submission" date="2020-11" db="EMBL/GenBank/DDBJ databases">
        <title>Sequencing the genomes of 1000 actinobacteria strains.</title>
        <authorList>
            <person name="Klenk H.-P."/>
        </authorList>
    </citation>
    <scope>NUCLEOTIDE SEQUENCE</scope>
    <source>
        <strain evidence="6">DSM 45356</strain>
    </source>
</reference>
<evidence type="ECO:0000256" key="3">
    <source>
        <dbReference type="ARBA" id="ARBA00030238"/>
    </source>
</evidence>
<evidence type="ECO:0000313" key="7">
    <source>
        <dbReference type="Proteomes" id="UP000622552"/>
    </source>
</evidence>
<feature type="region of interest" description="Disordered" evidence="4">
    <location>
        <begin position="211"/>
        <end position="232"/>
    </location>
</feature>
<organism evidence="6 7">
    <name type="scientific">Longispora fulva</name>
    <dbReference type="NCBI Taxonomy" id="619741"/>
    <lineage>
        <taxon>Bacteria</taxon>
        <taxon>Bacillati</taxon>
        <taxon>Actinomycetota</taxon>
        <taxon>Actinomycetes</taxon>
        <taxon>Micromonosporales</taxon>
        <taxon>Micromonosporaceae</taxon>
        <taxon>Longispora</taxon>
    </lineage>
</organism>
<dbReference type="GO" id="GO:0005975">
    <property type="term" value="P:carbohydrate metabolic process"/>
    <property type="evidence" value="ECO:0007669"/>
    <property type="project" value="UniProtKB-ARBA"/>
</dbReference>
<dbReference type="Pfam" id="PF13620">
    <property type="entry name" value="CarboxypepD_reg"/>
    <property type="match status" value="1"/>
</dbReference>
<dbReference type="Pfam" id="PF18911">
    <property type="entry name" value="PKD_4"/>
    <property type="match status" value="1"/>
</dbReference>
<dbReference type="AlphaFoldDB" id="A0A8J7GVB6"/>
<sequence>MTLRGVLLRAVLTVVVLSPVCLELTGDPVSAASTLPPGFVQETVFTGLSAPTNIEFAADGRVFVAQKGGMIKVFDSLTDPTPDTFADLSAEVHDFWDRGLLGMALAPNFPADPYVYVLYTYDAKPGGAPPTWGDACPNPPGANADGCVVTGRLSRLQAAGNHMTGPEQVLITDWCQQFPSHSIGDLKFGADGALYVSGGEGASFTFADHGQNGNPCGDPGGANPAPPGAEGGALRAQDVRSLGDPTGLSGTLLRIDPATGAGLPGNPYASSADANARRISAFGLRNPFRLAVRPGTSEIWAGDTGWNTWDEIDRVTPGANLGWPCYEGPDRQPAYDAENLNMCESLYTGGGATAPYYAYNHGATVVPGETCPTGGGSVTGLAFAPDSGSYPAEYRGALFFADYSRGCIWAMRAGPDGLPDPTRITNFVTQAVNPVDLAIGPGGELYYPDLNGGTIRRIRYFSANRPPVASFTAVPDHGPAPLTVSFDASGSTDPDGDALTYQWDFQNDGTVDATGVTAGFTYATPGDRTAKLTVTDPGGASASTTLVVHPGEAPPSAFIDSPGGQLRWKVGDAIAFTGHGTDPQDGTIPGSRLSWELILHHCDAAGDCHTHAVQQFTGTSGSFVAPGHEYPAHLELRLTATDSTGLTGTTSVRLDPFTTDVTFASDPPGLQVTAGSDTAAAPFTRTVITGSTTSVGAPTPQTVGGQSYAFRTWSDGGAQTHDVTVGDAPTTYTAHYEAISGNLGITGRALVASTGKPLVGALVTLTPSGRTTTTSATGGYAFTGLPPDTYGVTVSLGRGRCVTPATASVVLDGPKTVDVRVTARADAYGYTCVDGSKPFVPGTQAIALTGDNAVAAVNLPFAFPFYGQSYTKAKVDTNGVLSFTATGSHPDHVSIPTTAAPNGSIYPFWRDFVLDGSSAVLTASSAGAFTVEWRNVSVKGQPTRRVGFSVTLYPDGDVQLGYQGIDPQVDERGGTATVGIENQAGTMGVRYLYHDPVLRNDTSVLFRSP</sequence>
<dbReference type="RefSeq" id="WP_197004909.1">
    <property type="nucleotide sequence ID" value="NZ_BONS01000017.1"/>
</dbReference>
<feature type="domain" description="PKD" evidence="5">
    <location>
        <begin position="467"/>
        <end position="548"/>
    </location>
</feature>
<dbReference type="InterPro" id="IPR011041">
    <property type="entry name" value="Quinoprot_gluc/sorb_DH_b-prop"/>
</dbReference>
<dbReference type="InterPro" id="IPR013784">
    <property type="entry name" value="Carb-bd-like_fold"/>
</dbReference>
<dbReference type="SUPFAM" id="SSF49299">
    <property type="entry name" value="PKD domain"/>
    <property type="match status" value="1"/>
</dbReference>
<dbReference type="InterPro" id="IPR013783">
    <property type="entry name" value="Ig-like_fold"/>
</dbReference>
<dbReference type="GO" id="GO:0004556">
    <property type="term" value="F:alpha-amylase activity"/>
    <property type="evidence" value="ECO:0007669"/>
    <property type="project" value="UniProtKB-EC"/>
</dbReference>
<dbReference type="InterPro" id="IPR012938">
    <property type="entry name" value="Glc/Sorbosone_DH"/>
</dbReference>
<dbReference type="Proteomes" id="UP000622552">
    <property type="component" value="Unassembled WGS sequence"/>
</dbReference>
<protein>
    <recommendedName>
        <fullName evidence="2">alpha-amylase</fullName>
        <ecNumber evidence="2">3.2.1.1</ecNumber>
    </recommendedName>
    <alternativeName>
        <fullName evidence="3">1,4-alpha-D-glucan glucanohydrolase</fullName>
    </alternativeName>
</protein>
<dbReference type="InterPro" id="IPR035986">
    <property type="entry name" value="PKD_dom_sf"/>
</dbReference>
<evidence type="ECO:0000259" key="5">
    <source>
        <dbReference type="PROSITE" id="PS50093"/>
    </source>
</evidence>
<dbReference type="Gene3D" id="2.60.40.10">
    <property type="entry name" value="Immunoglobulins"/>
    <property type="match status" value="1"/>
</dbReference>
<dbReference type="InterPro" id="IPR022409">
    <property type="entry name" value="PKD/Chitinase_dom"/>
</dbReference>
<dbReference type="PANTHER" id="PTHR19328:SF13">
    <property type="entry name" value="HIPL1 PROTEIN"/>
    <property type="match status" value="1"/>
</dbReference>
<dbReference type="CDD" id="cd00146">
    <property type="entry name" value="PKD"/>
    <property type="match status" value="1"/>
</dbReference>
<proteinExistence type="predicted"/>
<evidence type="ECO:0000256" key="1">
    <source>
        <dbReference type="ARBA" id="ARBA00000548"/>
    </source>
</evidence>
<dbReference type="InterPro" id="IPR000601">
    <property type="entry name" value="PKD_dom"/>
</dbReference>
<dbReference type="Gene3D" id="2.60.40.1120">
    <property type="entry name" value="Carboxypeptidase-like, regulatory domain"/>
    <property type="match status" value="1"/>
</dbReference>